<keyword evidence="7 9" id="KW-0408">Iron</keyword>
<dbReference type="PANTHER" id="PTHR24960">
    <property type="entry name" value="PHOTOSYSTEM I IRON-SULFUR CENTER-RELATED"/>
    <property type="match status" value="1"/>
</dbReference>
<dbReference type="PROSITE" id="PS51379">
    <property type="entry name" value="4FE4S_FER_2"/>
    <property type="match status" value="2"/>
</dbReference>
<dbReference type="InterPro" id="IPR017900">
    <property type="entry name" value="4Fe4S_Fe_S_CS"/>
</dbReference>
<evidence type="ECO:0000256" key="3">
    <source>
        <dbReference type="ARBA" id="ARBA00022448"/>
    </source>
</evidence>
<evidence type="ECO:0000313" key="12">
    <source>
        <dbReference type="Proteomes" id="UP000294614"/>
    </source>
</evidence>
<keyword evidence="4 9" id="KW-0004">4Fe-4S</keyword>
<feature type="domain" description="4Fe-4S ferredoxin-type" evidence="10">
    <location>
        <begin position="1"/>
        <end position="28"/>
    </location>
</feature>
<evidence type="ECO:0000256" key="1">
    <source>
        <dbReference type="ARBA" id="ARBA00001966"/>
    </source>
</evidence>
<evidence type="ECO:0000256" key="2">
    <source>
        <dbReference type="ARBA" id="ARBA00003532"/>
    </source>
</evidence>
<evidence type="ECO:0000313" key="11">
    <source>
        <dbReference type="EMBL" id="TCK62169.1"/>
    </source>
</evidence>
<evidence type="ECO:0000259" key="10">
    <source>
        <dbReference type="PROSITE" id="PS51379"/>
    </source>
</evidence>
<dbReference type="GO" id="GO:0051539">
    <property type="term" value="F:4 iron, 4 sulfur cluster binding"/>
    <property type="evidence" value="ECO:0007669"/>
    <property type="project" value="UniProtKB-UniRule"/>
</dbReference>
<dbReference type="EMBL" id="SMGG01000003">
    <property type="protein sequence ID" value="TCK62169.1"/>
    <property type="molecule type" value="Genomic_DNA"/>
</dbReference>
<evidence type="ECO:0000256" key="8">
    <source>
        <dbReference type="ARBA" id="ARBA00023014"/>
    </source>
</evidence>
<keyword evidence="8 9" id="KW-0411">Iron-sulfur</keyword>
<dbReference type="GO" id="GO:0005737">
    <property type="term" value="C:cytoplasm"/>
    <property type="evidence" value="ECO:0007669"/>
    <property type="project" value="TreeGrafter"/>
</dbReference>
<evidence type="ECO:0000256" key="7">
    <source>
        <dbReference type="ARBA" id="ARBA00023004"/>
    </source>
</evidence>
<dbReference type="Pfam" id="PF13187">
    <property type="entry name" value="Fer4_9"/>
    <property type="match status" value="1"/>
</dbReference>
<dbReference type="PANTHER" id="PTHR24960:SF79">
    <property type="entry name" value="PHOTOSYSTEM I IRON-SULFUR CENTER"/>
    <property type="match status" value="1"/>
</dbReference>
<dbReference type="Gene3D" id="3.30.70.20">
    <property type="match status" value="1"/>
</dbReference>
<dbReference type="GO" id="GO:0009055">
    <property type="term" value="F:electron transfer activity"/>
    <property type="evidence" value="ECO:0007669"/>
    <property type="project" value="UniProtKB-UniRule"/>
</dbReference>
<evidence type="ECO:0000256" key="9">
    <source>
        <dbReference type="RuleBase" id="RU365098"/>
    </source>
</evidence>
<comment type="caution">
    <text evidence="11">The sequence shown here is derived from an EMBL/GenBank/DDBJ whole genome shotgun (WGS) entry which is preliminary data.</text>
</comment>
<evidence type="ECO:0000256" key="5">
    <source>
        <dbReference type="ARBA" id="ARBA00022723"/>
    </source>
</evidence>
<dbReference type="InterPro" id="IPR050157">
    <property type="entry name" value="PSI_iron-sulfur_center"/>
</dbReference>
<dbReference type="Proteomes" id="UP000294614">
    <property type="component" value="Unassembled WGS sequence"/>
</dbReference>
<reference evidence="11 12" key="1">
    <citation type="submission" date="2019-03" db="EMBL/GenBank/DDBJ databases">
        <title>Genomic Encyclopedia of Type Strains, Phase IV (KMG-IV): sequencing the most valuable type-strain genomes for metagenomic binning, comparative biology and taxonomic classification.</title>
        <authorList>
            <person name="Goeker M."/>
        </authorList>
    </citation>
    <scope>NUCLEOTIDE SEQUENCE [LARGE SCALE GENOMIC DNA]</scope>
    <source>
        <strain evidence="11 12">DSM 24984</strain>
    </source>
</reference>
<evidence type="ECO:0000256" key="4">
    <source>
        <dbReference type="ARBA" id="ARBA00022485"/>
    </source>
</evidence>
<accession>A0A4R1KFS7</accession>
<dbReference type="PROSITE" id="PS00198">
    <property type="entry name" value="4FE4S_FER_1"/>
    <property type="match status" value="1"/>
</dbReference>
<organism evidence="11 12">
    <name type="scientific">Seleniivibrio woodruffii</name>
    <dbReference type="NCBI Taxonomy" id="1078050"/>
    <lineage>
        <taxon>Bacteria</taxon>
        <taxon>Pseudomonadati</taxon>
        <taxon>Deferribacterota</taxon>
        <taxon>Deferribacteres</taxon>
        <taxon>Deferribacterales</taxon>
        <taxon>Geovibrionaceae</taxon>
        <taxon>Seleniivibrio</taxon>
    </lineage>
</organism>
<feature type="domain" description="4Fe-4S ferredoxin-type" evidence="10">
    <location>
        <begin position="29"/>
        <end position="55"/>
    </location>
</feature>
<keyword evidence="3 9" id="KW-0813">Transport</keyword>
<dbReference type="InterPro" id="IPR000813">
    <property type="entry name" value="7Fe_ferredoxin"/>
</dbReference>
<dbReference type="AlphaFoldDB" id="A0A4R1KFS7"/>
<dbReference type="FunFam" id="3.30.70.20:FF:000045">
    <property type="entry name" value="Ferredoxin, 4Fe-4S"/>
    <property type="match status" value="1"/>
</dbReference>
<keyword evidence="6 9" id="KW-0249">Electron transport</keyword>
<proteinExistence type="predicted"/>
<dbReference type="RefSeq" id="WP_132872022.1">
    <property type="nucleotide sequence ID" value="NZ_JAJUHT010000018.1"/>
</dbReference>
<dbReference type="SUPFAM" id="SSF54862">
    <property type="entry name" value="4Fe-4S ferredoxins"/>
    <property type="match status" value="1"/>
</dbReference>
<sequence length="55" mass="5650">MAYTINDSCTNCGVCEDECPVGAISEGDDARMIDPDTCTDCGACAEVCPVDAIDA</sequence>
<keyword evidence="5 9" id="KW-0479">Metal-binding</keyword>
<evidence type="ECO:0000256" key="6">
    <source>
        <dbReference type="ARBA" id="ARBA00022982"/>
    </source>
</evidence>
<keyword evidence="12" id="KW-1185">Reference proteome</keyword>
<name>A0A4R1KFS7_9BACT</name>
<protein>
    <recommendedName>
        <fullName evidence="9">Ferredoxin</fullName>
    </recommendedName>
</protein>
<dbReference type="GO" id="GO:0046872">
    <property type="term" value="F:metal ion binding"/>
    <property type="evidence" value="ECO:0007669"/>
    <property type="project" value="UniProtKB-UniRule"/>
</dbReference>
<comment type="function">
    <text evidence="2 9">Ferredoxins are iron-sulfur proteins that transfer electrons in a wide variety of metabolic reactions.</text>
</comment>
<dbReference type="OrthoDB" id="9803397at2"/>
<dbReference type="InterPro" id="IPR017896">
    <property type="entry name" value="4Fe4S_Fe-S-bd"/>
</dbReference>
<comment type="cofactor">
    <cofactor evidence="1 9">
        <name>[4Fe-4S] cluster</name>
        <dbReference type="ChEBI" id="CHEBI:49883"/>
    </cofactor>
</comment>
<dbReference type="PRINTS" id="PR00354">
    <property type="entry name" value="7FE8SFRDOXIN"/>
</dbReference>
<gene>
    <name evidence="11" type="ORF">C8D98_0683</name>
</gene>